<proteinExistence type="predicted"/>
<protein>
    <submittedName>
        <fullName evidence="1">Uncharacterized protein</fullName>
    </submittedName>
</protein>
<name>A0AA35UCI9_METCP</name>
<evidence type="ECO:0000313" key="2">
    <source>
        <dbReference type="Proteomes" id="UP001158598"/>
    </source>
</evidence>
<dbReference type="AlphaFoldDB" id="A0AA35UCI9"/>
<dbReference type="EMBL" id="OX458332">
    <property type="protein sequence ID" value="CAI8753359.1"/>
    <property type="molecule type" value="Genomic_DNA"/>
</dbReference>
<evidence type="ECO:0000313" key="1">
    <source>
        <dbReference type="EMBL" id="CAI8753359.1"/>
    </source>
</evidence>
<reference evidence="1" key="1">
    <citation type="submission" date="2023-03" db="EMBL/GenBank/DDBJ databases">
        <authorList>
            <person name="Pearce D."/>
        </authorList>
    </citation>
    <scope>NUCLEOTIDE SEQUENCE</scope>
    <source>
        <strain evidence="1">Mc</strain>
    </source>
</reference>
<accession>A0AA35UCI9</accession>
<gene>
    <name evidence="1" type="ORF">MCNOR_0697</name>
</gene>
<sequence length="66" mass="7310">MLLSGFNSLAMVSIHSRLFSREILGKGGGYALNPEFQSTPGYLAGRYRLISRRRSNRPGFNPLPAI</sequence>
<dbReference type="Proteomes" id="UP001158598">
    <property type="component" value="Chromosome"/>
</dbReference>
<organism evidence="1 2">
    <name type="scientific">Methylococcus capsulatus</name>
    <dbReference type="NCBI Taxonomy" id="414"/>
    <lineage>
        <taxon>Bacteria</taxon>
        <taxon>Pseudomonadati</taxon>
        <taxon>Pseudomonadota</taxon>
        <taxon>Gammaproteobacteria</taxon>
        <taxon>Methylococcales</taxon>
        <taxon>Methylococcaceae</taxon>
        <taxon>Methylococcus</taxon>
    </lineage>
</organism>